<reference evidence="2 3" key="1">
    <citation type="submission" date="2016-10" db="EMBL/GenBank/DDBJ databases">
        <authorList>
            <person name="de Groot N.N."/>
        </authorList>
    </citation>
    <scope>NUCLEOTIDE SEQUENCE [LARGE SCALE GENOMIC DNA]</scope>
    <source>
        <strain evidence="2 3">CGMCC 1.10836</strain>
    </source>
</reference>
<gene>
    <name evidence="2" type="ORF">SAMN05216227_10372</name>
</gene>
<protein>
    <recommendedName>
        <fullName evidence="4">Tetratricopeptide repeat-containing protein</fullName>
    </recommendedName>
</protein>
<evidence type="ECO:0008006" key="4">
    <source>
        <dbReference type="Google" id="ProtNLM"/>
    </source>
</evidence>
<dbReference type="EMBL" id="FOCO01000037">
    <property type="protein sequence ID" value="SEN98365.1"/>
    <property type="molecule type" value="Genomic_DNA"/>
</dbReference>
<keyword evidence="1" id="KW-0732">Signal</keyword>
<feature type="chain" id="PRO_5010329241" description="Tetratricopeptide repeat-containing protein" evidence="1">
    <location>
        <begin position="19"/>
        <end position="750"/>
    </location>
</feature>
<proteinExistence type="predicted"/>
<evidence type="ECO:0000256" key="1">
    <source>
        <dbReference type="SAM" id="SignalP"/>
    </source>
</evidence>
<sequence length="750" mass="79810">MRILIFIIAIFFATLAKAQSVAVASGEHEGFSRLVLTFPNPKEWSLLRTDIGYIFSTPAKRSVVDLSQVYRRLSKERLSSISSDVETGTIEIVVDCACHIIPFELRPSIVVLDIKDGLAPDDSIYELGADGIRQQPLVKRDLSSLALEKSVRPEPIPSVADLGATISNAARLPPAPDIPLSKTVLSSIVSVDQTRDELIWQLSKGAAMGVVDFANNLDATSREASAGLGIDNILIGAEASVRLSLMKRQPGQLTGDGARCISSDRLDVLAWESASKTSMGIAENISNLVGEFDRPNLENVEKAVKFYLAMGFGAEARMLLDAFQDVRGDASVWRAMSHIVDLEPVRGPAFDGMQTCDTGAAMWAAMANDELPPLQQVAIPAVLRTFSALPLHLRRHLGPGLASRFLSRGDQTSARAISDAIARAPSEPDASFKLLEATIDLASGDQASAETILKPLSGSSGAVGLQSTVSLIETQITAGEEISQELTTTAEALLHEARGGQSEAALERALSLAYASQNRFSDAFTLLDKAAKESTPIWELLAKQGSDTEVLAHAIFENSQKTPAVTHEMGTKFARRLLDLGFPDQAMLWLSDILEKESTAGPVGLLLAAEIESAREDTAAALSFLDLLDEDESKDLRAKILATMDGEGAVEQLASLGQIEAAAQSAKRQENWSQMGAFIEGGVWQEAAGLVTGKSVAGAEPEVAGQPVADGGAAADTPLLNSRLALKESAAARAVLERLLATETGPSPEN</sequence>
<evidence type="ECO:0000313" key="3">
    <source>
        <dbReference type="Proteomes" id="UP000183002"/>
    </source>
</evidence>
<name>A0A1H8KZP7_9RHOB</name>
<dbReference type="AlphaFoldDB" id="A0A1H8KZP7"/>
<accession>A0A1H8KZP7</accession>
<feature type="signal peptide" evidence="1">
    <location>
        <begin position="1"/>
        <end position="18"/>
    </location>
</feature>
<evidence type="ECO:0000313" key="2">
    <source>
        <dbReference type="EMBL" id="SEN98365.1"/>
    </source>
</evidence>
<dbReference type="Proteomes" id="UP000183002">
    <property type="component" value="Unassembled WGS sequence"/>
</dbReference>
<dbReference type="STRING" id="1077947.SAMN05216227_10372"/>
<organism evidence="2 3">
    <name type="scientific">Pseudorhodobacter antarcticus</name>
    <dbReference type="NCBI Taxonomy" id="1077947"/>
    <lineage>
        <taxon>Bacteria</taxon>
        <taxon>Pseudomonadati</taxon>
        <taxon>Pseudomonadota</taxon>
        <taxon>Alphaproteobacteria</taxon>
        <taxon>Rhodobacterales</taxon>
        <taxon>Paracoccaceae</taxon>
        <taxon>Pseudorhodobacter</taxon>
    </lineage>
</organism>
<keyword evidence="3" id="KW-1185">Reference proteome</keyword>
<dbReference type="OrthoDB" id="7847197at2"/>
<dbReference type="RefSeq" id="WP_139194079.1">
    <property type="nucleotide sequence ID" value="NZ_FOCO01000037.1"/>
</dbReference>